<comment type="caution">
    <text evidence="2">The sequence shown here is derived from an EMBL/GenBank/DDBJ whole genome shotgun (WGS) entry which is preliminary data.</text>
</comment>
<evidence type="ECO:0000313" key="2">
    <source>
        <dbReference type="EMBL" id="MEK8045671.1"/>
    </source>
</evidence>
<dbReference type="RefSeq" id="WP_341397954.1">
    <property type="nucleotide sequence ID" value="NZ_JBBUTI010000003.1"/>
</dbReference>
<feature type="transmembrane region" description="Helical" evidence="1">
    <location>
        <begin position="264"/>
        <end position="280"/>
    </location>
</feature>
<feature type="transmembrane region" description="Helical" evidence="1">
    <location>
        <begin position="164"/>
        <end position="184"/>
    </location>
</feature>
<keyword evidence="1" id="KW-0812">Transmembrane</keyword>
<protein>
    <recommendedName>
        <fullName evidence="4">O-antigen ligase-like membrane protein</fullName>
    </recommendedName>
</protein>
<gene>
    <name evidence="2" type="ORF">AACH00_04850</name>
</gene>
<proteinExistence type="predicted"/>
<dbReference type="Proteomes" id="UP001379945">
    <property type="component" value="Unassembled WGS sequence"/>
</dbReference>
<evidence type="ECO:0000256" key="1">
    <source>
        <dbReference type="SAM" id="Phobius"/>
    </source>
</evidence>
<name>A0ABU9C1E1_9BURK</name>
<feature type="transmembrane region" description="Helical" evidence="1">
    <location>
        <begin position="437"/>
        <end position="456"/>
    </location>
</feature>
<keyword evidence="1" id="KW-0472">Membrane</keyword>
<feature type="transmembrane region" description="Helical" evidence="1">
    <location>
        <begin position="242"/>
        <end position="258"/>
    </location>
</feature>
<feature type="transmembrane region" description="Helical" evidence="1">
    <location>
        <begin position="12"/>
        <end position="43"/>
    </location>
</feature>
<sequence length="493" mass="53041">MRFEFGNKSQLILPIAACGLALLVGLMVSTGSIYVILVALAAVLGGYVIALPASWLMAAMAALVYVVAGSIMYFGGVGQALLLPYGLALGIVAKLLGVRIDRGSRLTGLHWLFLALAIGVVLAVLLNQPQPLLATTGIKSLMGFVPVAVLLGTGVLNEQWQLRFWRATAFIPVLEVPFVLYQYFVVAAKRASAGGSVAWDAVVGSFGGNPESGGASGVLAFLALASVFLARELVANNQLRRGWYALIACCALLCIVLAEVKVIVLLLPAAGFVLFLPQIIKRPVRSAFAMIAILIVAVGVIASYAMLHYSKRNHGTPTPTELYDYTFGYSTDPNYINLETGEMGRSAALRLWWTDGWLVNPVKGLIGYGPGASRGKSSFGVGEIARRYPFFIDRSAATQILWDFGLFGLVTFLALPFLGAWNCFIANRNRVSSELRAVAVAGPPIFAMTAIMVPYGRDLLEVPAMNFFFMALLGTSIWFARKRKSDSGKLLWK</sequence>
<accession>A0ABU9C1E1</accession>
<evidence type="ECO:0008006" key="4">
    <source>
        <dbReference type="Google" id="ProtNLM"/>
    </source>
</evidence>
<organism evidence="2 3">
    <name type="scientific">Ideonella margarita</name>
    <dbReference type="NCBI Taxonomy" id="2984191"/>
    <lineage>
        <taxon>Bacteria</taxon>
        <taxon>Pseudomonadati</taxon>
        <taxon>Pseudomonadota</taxon>
        <taxon>Betaproteobacteria</taxon>
        <taxon>Burkholderiales</taxon>
        <taxon>Sphaerotilaceae</taxon>
        <taxon>Ideonella</taxon>
    </lineage>
</organism>
<evidence type="ECO:0000313" key="3">
    <source>
        <dbReference type="Proteomes" id="UP001379945"/>
    </source>
</evidence>
<keyword evidence="1" id="KW-1133">Transmembrane helix</keyword>
<feature type="transmembrane region" description="Helical" evidence="1">
    <location>
        <begin position="213"/>
        <end position="230"/>
    </location>
</feature>
<reference evidence="2 3" key="1">
    <citation type="submission" date="2024-04" db="EMBL/GenBank/DDBJ databases">
        <title>Novel species of the genus Ideonella isolated from streams.</title>
        <authorList>
            <person name="Lu H."/>
        </authorList>
    </citation>
    <scope>NUCLEOTIDE SEQUENCE [LARGE SCALE GENOMIC DNA]</scope>
    <source>
        <strain evidence="2 3">LYT19W</strain>
    </source>
</reference>
<feature type="transmembrane region" description="Helical" evidence="1">
    <location>
        <begin position="80"/>
        <end position="97"/>
    </location>
</feature>
<feature type="transmembrane region" description="Helical" evidence="1">
    <location>
        <begin position="404"/>
        <end position="425"/>
    </location>
</feature>
<feature type="transmembrane region" description="Helical" evidence="1">
    <location>
        <begin position="109"/>
        <end position="126"/>
    </location>
</feature>
<feature type="transmembrane region" description="Helical" evidence="1">
    <location>
        <begin position="287"/>
        <end position="307"/>
    </location>
</feature>
<dbReference type="EMBL" id="JBBUTI010000003">
    <property type="protein sequence ID" value="MEK8045671.1"/>
    <property type="molecule type" value="Genomic_DNA"/>
</dbReference>
<keyword evidence="3" id="KW-1185">Reference proteome</keyword>
<feature type="transmembrane region" description="Helical" evidence="1">
    <location>
        <begin position="132"/>
        <end position="152"/>
    </location>
</feature>
<feature type="transmembrane region" description="Helical" evidence="1">
    <location>
        <begin position="462"/>
        <end position="480"/>
    </location>
</feature>